<reference evidence="2" key="1">
    <citation type="submission" date="2023-03" db="EMBL/GenBank/DDBJ databases">
        <title>Massive genome expansion in bonnet fungi (Mycena s.s.) driven by repeated elements and novel gene families across ecological guilds.</title>
        <authorList>
            <consortium name="Lawrence Berkeley National Laboratory"/>
            <person name="Harder C.B."/>
            <person name="Miyauchi S."/>
            <person name="Viragh M."/>
            <person name="Kuo A."/>
            <person name="Thoen E."/>
            <person name="Andreopoulos B."/>
            <person name="Lu D."/>
            <person name="Skrede I."/>
            <person name="Drula E."/>
            <person name="Henrissat B."/>
            <person name="Morin E."/>
            <person name="Kohler A."/>
            <person name="Barry K."/>
            <person name="LaButti K."/>
            <person name="Morin E."/>
            <person name="Salamov A."/>
            <person name="Lipzen A."/>
            <person name="Mereny Z."/>
            <person name="Hegedus B."/>
            <person name="Baldrian P."/>
            <person name="Stursova M."/>
            <person name="Weitz H."/>
            <person name="Taylor A."/>
            <person name="Grigoriev I.V."/>
            <person name="Nagy L.G."/>
            <person name="Martin F."/>
            <person name="Kauserud H."/>
        </authorList>
    </citation>
    <scope>NUCLEOTIDE SEQUENCE</scope>
    <source>
        <strain evidence="2">CBHHK067</strain>
    </source>
</reference>
<evidence type="ECO:0000256" key="1">
    <source>
        <dbReference type="SAM" id="Phobius"/>
    </source>
</evidence>
<name>A0AAD7G5Y5_MYCRO</name>
<comment type="caution">
    <text evidence="2">The sequence shown here is derived from an EMBL/GenBank/DDBJ whole genome shotgun (WGS) entry which is preliminary data.</text>
</comment>
<sequence>MSTSAEAAAQLIYAPIRWNPRSTKLVRLRAVRRVDTLYGVCIQTINCRGHPAKFVPGGWTGLLNPGQDNTSTFILVWTLFYGVLFCLSLNSLDQNYQGLYMSEMGSEE</sequence>
<dbReference type="Proteomes" id="UP001221757">
    <property type="component" value="Unassembled WGS sequence"/>
</dbReference>
<keyword evidence="1" id="KW-0812">Transmembrane</keyword>
<keyword evidence="3" id="KW-1185">Reference proteome</keyword>
<evidence type="ECO:0000313" key="3">
    <source>
        <dbReference type="Proteomes" id="UP001221757"/>
    </source>
</evidence>
<proteinExistence type="predicted"/>
<protein>
    <submittedName>
        <fullName evidence="2">Uncharacterized protein</fullName>
    </submittedName>
</protein>
<keyword evidence="1" id="KW-0472">Membrane</keyword>
<feature type="transmembrane region" description="Helical" evidence="1">
    <location>
        <begin position="72"/>
        <end position="92"/>
    </location>
</feature>
<gene>
    <name evidence="2" type="ORF">B0H17DRAFT_1212759</name>
</gene>
<dbReference type="AlphaFoldDB" id="A0AAD7G5Y5"/>
<organism evidence="2 3">
    <name type="scientific">Mycena rosella</name>
    <name type="common">Pink bonnet</name>
    <name type="synonym">Agaricus rosellus</name>
    <dbReference type="NCBI Taxonomy" id="1033263"/>
    <lineage>
        <taxon>Eukaryota</taxon>
        <taxon>Fungi</taxon>
        <taxon>Dikarya</taxon>
        <taxon>Basidiomycota</taxon>
        <taxon>Agaricomycotina</taxon>
        <taxon>Agaricomycetes</taxon>
        <taxon>Agaricomycetidae</taxon>
        <taxon>Agaricales</taxon>
        <taxon>Marasmiineae</taxon>
        <taxon>Mycenaceae</taxon>
        <taxon>Mycena</taxon>
    </lineage>
</organism>
<dbReference type="EMBL" id="JARKIE010000265">
    <property type="protein sequence ID" value="KAJ7659955.1"/>
    <property type="molecule type" value="Genomic_DNA"/>
</dbReference>
<keyword evidence="1" id="KW-1133">Transmembrane helix</keyword>
<accession>A0AAD7G5Y5</accession>
<evidence type="ECO:0000313" key="2">
    <source>
        <dbReference type="EMBL" id="KAJ7659955.1"/>
    </source>
</evidence>